<dbReference type="Pfam" id="PF03618">
    <property type="entry name" value="Kinase-PPPase"/>
    <property type="match status" value="1"/>
</dbReference>
<gene>
    <name evidence="5" type="ORF">D3250_03345</name>
</gene>
<keyword evidence="4 5" id="KW-0418">Kinase</keyword>
<dbReference type="PANTHER" id="PTHR31756:SF3">
    <property type="entry name" value="PYRUVATE, PHOSPHATE DIKINASE REGULATORY PROTEIN 1, CHLOROPLASTIC"/>
    <property type="match status" value="1"/>
</dbReference>
<dbReference type="Proteomes" id="UP000266615">
    <property type="component" value="Unassembled WGS sequence"/>
</dbReference>
<dbReference type="InterPro" id="IPR005177">
    <property type="entry name" value="Kinase-pyrophosphorylase"/>
</dbReference>
<keyword evidence="1" id="KW-0723">Serine/threonine-protein kinase</keyword>
<keyword evidence="5" id="KW-0670">Pyruvate</keyword>
<evidence type="ECO:0000313" key="6">
    <source>
        <dbReference type="Proteomes" id="UP000266615"/>
    </source>
</evidence>
<dbReference type="PANTHER" id="PTHR31756">
    <property type="entry name" value="PYRUVATE, PHOSPHATE DIKINASE REGULATORY PROTEIN 1, CHLOROPLASTIC"/>
    <property type="match status" value="1"/>
</dbReference>
<reference evidence="5 6" key="1">
    <citation type="submission" date="2018-09" db="EMBL/GenBank/DDBJ databases">
        <title>Nesterenkonia natronophila sp. nov., an alkaliphilic actinobacteriume isolated from a soda lake, and emended description of the genus Nesterenkonia.</title>
        <authorList>
            <person name="Menes R.J."/>
            <person name="Iriarte A."/>
        </authorList>
    </citation>
    <scope>NUCLEOTIDE SEQUENCE [LARGE SCALE GENOMIC DNA]</scope>
    <source>
        <strain evidence="5 6">M8</strain>
    </source>
</reference>
<evidence type="ECO:0000256" key="3">
    <source>
        <dbReference type="ARBA" id="ARBA00022741"/>
    </source>
</evidence>
<evidence type="ECO:0000313" key="5">
    <source>
        <dbReference type="EMBL" id="RJN32863.1"/>
    </source>
</evidence>
<evidence type="ECO:0000256" key="1">
    <source>
        <dbReference type="ARBA" id="ARBA00022527"/>
    </source>
</evidence>
<evidence type="ECO:0000256" key="2">
    <source>
        <dbReference type="ARBA" id="ARBA00022679"/>
    </source>
</evidence>
<dbReference type="AlphaFoldDB" id="A0A3A4F468"/>
<dbReference type="RefSeq" id="WP_119901907.1">
    <property type="nucleotide sequence ID" value="NZ_QYZP01000001.1"/>
</dbReference>
<evidence type="ECO:0000256" key="4">
    <source>
        <dbReference type="ARBA" id="ARBA00022777"/>
    </source>
</evidence>
<dbReference type="NCBIfam" id="NF003742">
    <property type="entry name" value="PRK05339.1"/>
    <property type="match status" value="1"/>
</dbReference>
<dbReference type="EMBL" id="QYZP01000001">
    <property type="protein sequence ID" value="RJN32863.1"/>
    <property type="molecule type" value="Genomic_DNA"/>
</dbReference>
<keyword evidence="6" id="KW-1185">Reference proteome</keyword>
<dbReference type="GO" id="GO:0005524">
    <property type="term" value="F:ATP binding"/>
    <property type="evidence" value="ECO:0007669"/>
    <property type="project" value="InterPro"/>
</dbReference>
<proteinExistence type="predicted"/>
<keyword evidence="2" id="KW-0808">Transferase</keyword>
<dbReference type="GO" id="GO:0004674">
    <property type="term" value="F:protein serine/threonine kinase activity"/>
    <property type="evidence" value="ECO:0007669"/>
    <property type="project" value="UniProtKB-KW"/>
</dbReference>
<dbReference type="OrthoDB" id="3171473at2"/>
<comment type="caution">
    <text evidence="5">The sequence shown here is derived from an EMBL/GenBank/DDBJ whole genome shotgun (WGS) entry which is preliminary data.</text>
</comment>
<organism evidence="5 6">
    <name type="scientific">Nesterenkonia natronophila</name>
    <dbReference type="NCBI Taxonomy" id="2174932"/>
    <lineage>
        <taxon>Bacteria</taxon>
        <taxon>Bacillati</taxon>
        <taxon>Actinomycetota</taxon>
        <taxon>Actinomycetes</taxon>
        <taxon>Micrococcales</taxon>
        <taxon>Micrococcaceae</taxon>
        <taxon>Nesterenkonia</taxon>
    </lineage>
</organism>
<sequence length="278" mass="30360">MVTPAVPNVSVFFVSDHTGITAETLGAALLGHFTGVIFDRRTFSFVNTPAIAQAVLREALATGSRTVLLTTVSAPDVAAELTTGECAVVDLLAGHLSQLERSIGVKRNLAPANPHGVGDPGRYHSRMQAVEYTMEHDDAQSVRMLDLADLVILAPSRCGKTPTALYLALHHGLRVANYPLTEDDYPELELPKAVAPHAARCFGLTSTPQRLSQVRQERRPGSVYASLPQCRQELRWAENLYLRHRIPSLNSEAMSVEEIAAIILQTMNLRCSTPMRTQ</sequence>
<name>A0A3A4F468_9MICC</name>
<keyword evidence="3" id="KW-0547">Nucleotide-binding</keyword>
<accession>A0A3A4F468</accession>
<protein>
    <submittedName>
        <fullName evidence="5">Pyruvate, phosphate dikinase/phosphoenolpyruvate synthase regulator</fullName>
    </submittedName>
</protein>